<dbReference type="InterPro" id="IPR036388">
    <property type="entry name" value="WH-like_DNA-bd_sf"/>
</dbReference>
<name>A0A0V0YEC4_TRIPS</name>
<dbReference type="Gene3D" id="1.10.510.10">
    <property type="entry name" value="Transferase(Phosphotransferase) domain 1"/>
    <property type="match status" value="1"/>
</dbReference>
<keyword evidence="5" id="KW-0479">Metal-binding</keyword>
<keyword evidence="7" id="KW-0862">Zinc</keyword>
<dbReference type="SMART" id="SM00220">
    <property type="entry name" value="S_TKc"/>
    <property type="match status" value="1"/>
</dbReference>
<evidence type="ECO:0000256" key="10">
    <source>
        <dbReference type="ARBA" id="ARBA00023163"/>
    </source>
</evidence>
<dbReference type="InterPro" id="IPR000719">
    <property type="entry name" value="Prot_kinase_dom"/>
</dbReference>
<protein>
    <recommendedName>
        <fullName evidence="3 13">Histone acetyltransferase</fullName>
        <ecNumber evidence="3 13">2.3.1.48</ecNumber>
    </recommendedName>
</protein>
<evidence type="ECO:0000256" key="4">
    <source>
        <dbReference type="ARBA" id="ARBA00022679"/>
    </source>
</evidence>
<evidence type="ECO:0000256" key="6">
    <source>
        <dbReference type="ARBA" id="ARBA00022771"/>
    </source>
</evidence>
<dbReference type="GO" id="GO:0008270">
    <property type="term" value="F:zinc ion binding"/>
    <property type="evidence" value="ECO:0007669"/>
    <property type="project" value="UniProtKB-KW"/>
</dbReference>
<dbReference type="InterPro" id="IPR036060">
    <property type="entry name" value="Znf_C2H2C_sf"/>
</dbReference>
<dbReference type="GO" id="GO:0003682">
    <property type="term" value="F:chromatin binding"/>
    <property type="evidence" value="ECO:0007669"/>
    <property type="project" value="TreeGrafter"/>
</dbReference>
<dbReference type="InterPro" id="IPR050603">
    <property type="entry name" value="MYST_HAT"/>
</dbReference>
<dbReference type="PROSITE" id="PS51802">
    <property type="entry name" value="ZF_CCHHC"/>
    <property type="match status" value="1"/>
</dbReference>
<accession>A0A0V0YEC4</accession>
<dbReference type="PROSITE" id="PS50011">
    <property type="entry name" value="PROTEIN_KINASE_DOM"/>
    <property type="match status" value="1"/>
</dbReference>
<keyword evidence="8" id="KW-0007">Acetylation</keyword>
<dbReference type="PROSITE" id="PS51726">
    <property type="entry name" value="MYST_HAT"/>
    <property type="match status" value="1"/>
</dbReference>
<dbReference type="Gene3D" id="4.10.320.30">
    <property type="match status" value="1"/>
</dbReference>
<dbReference type="Gene3D" id="3.40.630.30">
    <property type="match status" value="1"/>
</dbReference>
<sequence length="673" mass="78059">MPKITKNRKQLAKKLTSLKTESSISSNRTAIGKCPYPGCTGAGHLSGKYETHAYIEACPLKQNLTPEECVLFAKYRKLLKSSISQKNDVNDKENKGRNGVGLRNLKRILRNVKDVTYLETLADTAEFLEHEPDFRQPYSHKVEKIQLYNVEFTLPKHAECIYPNCEVSRVYVCERCFQYFFDKYAMQDHCLNVFPYEYPPGKLIYKDDSLSVYEVDGLKEAVYSRNLAMFAKMFISDKQYRNDVKNFKFYILIKSDAIGWHTVGYFSKAKDFTFKYNLACIMVMPTYGRQGYGGFLIELSYVLSRKENRTCTPERPFSVEGLAAYRRYWLQSIVEYMAKKGIKREFDIRELSRVTGISEVDIVATLFTYDMLAKEHDEYWVVMSEEVALERTVAAWKGSFGCVYQVVHEKTKQKEAMKIEKRLYGYDKLFLEIEVMKKLETFGAKRCCKCIAYGENRHFRYVVMTLMGMSVSEVLKSCENALSIYEAMYIGMESLRAIEELHNVGFLHQDIKPQNFVFGLHLNSHILHIIDFGSAASFLLEDGSHRPKDDKKGFTGSYLYASAYAMSHSTLSRNDDIWSWFFMLIKLTVGRLPWAKIRGNSYTNTLLLNQQTKYHYMTNPVEFLTDCPICYFKIMEAVEEENFYAVPKYDAIQSILKEAMNTCAGEKSLRWLT</sequence>
<evidence type="ECO:0000256" key="2">
    <source>
        <dbReference type="ARBA" id="ARBA00010107"/>
    </source>
</evidence>
<dbReference type="PANTHER" id="PTHR10615:SF161">
    <property type="entry name" value="HISTONE ACETYLTRANSFERASE KAT7"/>
    <property type="match status" value="1"/>
</dbReference>
<evidence type="ECO:0000256" key="11">
    <source>
        <dbReference type="ARBA" id="ARBA00023242"/>
    </source>
</evidence>
<evidence type="ECO:0000256" key="12">
    <source>
        <dbReference type="PIRSR" id="PIRSR602717-51"/>
    </source>
</evidence>
<dbReference type="GO" id="GO:0004672">
    <property type="term" value="F:protein kinase activity"/>
    <property type="evidence" value="ECO:0007669"/>
    <property type="project" value="InterPro"/>
</dbReference>
<dbReference type="Gene3D" id="1.10.10.10">
    <property type="entry name" value="Winged helix-like DNA-binding domain superfamily/Winged helix DNA-binding domain"/>
    <property type="match status" value="1"/>
</dbReference>
<dbReference type="SUPFAM" id="SSF103637">
    <property type="entry name" value="CCHHC domain"/>
    <property type="match status" value="1"/>
</dbReference>
<proteinExistence type="inferred from homology"/>
<evidence type="ECO:0000256" key="3">
    <source>
        <dbReference type="ARBA" id="ARBA00013184"/>
    </source>
</evidence>
<dbReference type="GO" id="GO:0003712">
    <property type="term" value="F:transcription coregulator activity"/>
    <property type="evidence" value="ECO:0007669"/>
    <property type="project" value="TreeGrafter"/>
</dbReference>
<reference evidence="16 17" key="1">
    <citation type="submission" date="2015-01" db="EMBL/GenBank/DDBJ databases">
        <title>Evolution of Trichinella species and genotypes.</title>
        <authorList>
            <person name="Korhonen P.K."/>
            <person name="Edoardo P."/>
            <person name="Giuseppe L.R."/>
            <person name="Gasser R.B."/>
        </authorList>
    </citation>
    <scope>NUCLEOTIDE SEQUENCE [LARGE SCALE GENOMIC DNA]</scope>
    <source>
        <strain evidence="16">ISS141</strain>
    </source>
</reference>
<comment type="catalytic activity">
    <reaction evidence="13">
        <text>L-lysyl-[protein] + acetyl-CoA = N(6)-acetyl-L-lysyl-[protein] + CoA + H(+)</text>
        <dbReference type="Rhea" id="RHEA:45948"/>
        <dbReference type="Rhea" id="RHEA-COMP:9752"/>
        <dbReference type="Rhea" id="RHEA-COMP:10731"/>
        <dbReference type="ChEBI" id="CHEBI:15378"/>
        <dbReference type="ChEBI" id="CHEBI:29969"/>
        <dbReference type="ChEBI" id="CHEBI:57287"/>
        <dbReference type="ChEBI" id="CHEBI:57288"/>
        <dbReference type="ChEBI" id="CHEBI:61930"/>
        <dbReference type="EC" id="2.3.1.48"/>
    </reaction>
</comment>
<evidence type="ECO:0000256" key="5">
    <source>
        <dbReference type="ARBA" id="ARBA00022723"/>
    </source>
</evidence>
<dbReference type="SUPFAM" id="SSF56112">
    <property type="entry name" value="Protein kinase-like (PK-like)"/>
    <property type="match status" value="1"/>
</dbReference>
<feature type="domain" description="Protein kinase" evidence="14">
    <location>
        <begin position="389"/>
        <end position="673"/>
    </location>
</feature>
<dbReference type="PROSITE" id="PS00108">
    <property type="entry name" value="PROTEIN_KINASE_ST"/>
    <property type="match status" value="1"/>
</dbReference>
<dbReference type="Proteomes" id="UP000054815">
    <property type="component" value="Unassembled WGS sequence"/>
</dbReference>
<dbReference type="Pfam" id="PF01530">
    <property type="entry name" value="zf-C2HC"/>
    <property type="match status" value="1"/>
</dbReference>
<dbReference type="Pfam" id="PF00069">
    <property type="entry name" value="Pkinase"/>
    <property type="match status" value="1"/>
</dbReference>
<dbReference type="SUPFAM" id="SSF55729">
    <property type="entry name" value="Acyl-CoA N-acyltransferases (Nat)"/>
    <property type="match status" value="1"/>
</dbReference>
<dbReference type="GO" id="GO:0004402">
    <property type="term" value="F:histone acetyltransferase activity"/>
    <property type="evidence" value="ECO:0007669"/>
    <property type="project" value="InterPro"/>
</dbReference>
<evidence type="ECO:0000259" key="14">
    <source>
        <dbReference type="PROSITE" id="PS50011"/>
    </source>
</evidence>
<dbReference type="InterPro" id="IPR008271">
    <property type="entry name" value="Ser/Thr_kinase_AS"/>
</dbReference>
<dbReference type="PANTHER" id="PTHR10615">
    <property type="entry name" value="HISTONE ACETYLTRANSFERASE"/>
    <property type="match status" value="1"/>
</dbReference>
<feature type="domain" description="MYST-type HAT" evidence="15">
    <location>
        <begin position="107"/>
        <end position="398"/>
    </location>
</feature>
<dbReference type="GO" id="GO:0005524">
    <property type="term" value="F:ATP binding"/>
    <property type="evidence" value="ECO:0007669"/>
    <property type="project" value="InterPro"/>
</dbReference>
<evidence type="ECO:0000256" key="13">
    <source>
        <dbReference type="RuleBase" id="RU361211"/>
    </source>
</evidence>
<evidence type="ECO:0000256" key="7">
    <source>
        <dbReference type="ARBA" id="ARBA00022833"/>
    </source>
</evidence>
<comment type="subcellular location">
    <subcellularLocation>
        <location evidence="1 13">Nucleus</location>
    </subcellularLocation>
</comment>
<comment type="similarity">
    <text evidence="2 13">Belongs to the MYST (SAS/MOZ) family.</text>
</comment>
<dbReference type="AlphaFoldDB" id="A0A0V0YEC4"/>
<comment type="caution">
    <text evidence="16">The sequence shown here is derived from an EMBL/GenBank/DDBJ whole genome shotgun (WGS) entry which is preliminary data.</text>
</comment>
<dbReference type="GO" id="GO:0005634">
    <property type="term" value="C:nucleus"/>
    <property type="evidence" value="ECO:0007669"/>
    <property type="project" value="UniProtKB-SubCell"/>
</dbReference>
<evidence type="ECO:0000259" key="15">
    <source>
        <dbReference type="PROSITE" id="PS51726"/>
    </source>
</evidence>
<dbReference type="EC" id="2.3.1.48" evidence="3 13"/>
<keyword evidence="11 13" id="KW-0539">Nucleus</keyword>
<evidence type="ECO:0000256" key="1">
    <source>
        <dbReference type="ARBA" id="ARBA00004123"/>
    </source>
</evidence>
<dbReference type="Pfam" id="PF01853">
    <property type="entry name" value="MOZ_SAS"/>
    <property type="match status" value="1"/>
</dbReference>
<dbReference type="GO" id="GO:0006357">
    <property type="term" value="P:regulation of transcription by RNA polymerase II"/>
    <property type="evidence" value="ECO:0007669"/>
    <property type="project" value="TreeGrafter"/>
</dbReference>
<evidence type="ECO:0000313" key="17">
    <source>
        <dbReference type="Proteomes" id="UP000054815"/>
    </source>
</evidence>
<feature type="active site" description="Proton donor/acceptor" evidence="12">
    <location>
        <position position="314"/>
    </location>
</feature>
<dbReference type="InterPro" id="IPR016181">
    <property type="entry name" value="Acyl_CoA_acyltransferase"/>
</dbReference>
<dbReference type="InterPro" id="IPR002717">
    <property type="entry name" value="HAT_MYST-type"/>
</dbReference>
<dbReference type="InterPro" id="IPR002515">
    <property type="entry name" value="Znf_C2H2C"/>
</dbReference>
<keyword evidence="10" id="KW-0804">Transcription</keyword>
<evidence type="ECO:0000256" key="8">
    <source>
        <dbReference type="ARBA" id="ARBA00022990"/>
    </source>
</evidence>
<gene>
    <name evidence="16" type="primary">Kat7</name>
    <name evidence="16" type="ORF">T4E_11655</name>
</gene>
<dbReference type="GO" id="GO:0000785">
    <property type="term" value="C:chromatin"/>
    <property type="evidence" value="ECO:0007669"/>
    <property type="project" value="TreeGrafter"/>
</dbReference>
<dbReference type="InterPro" id="IPR011009">
    <property type="entry name" value="Kinase-like_dom_sf"/>
</dbReference>
<keyword evidence="4 16" id="KW-0808">Transferase</keyword>
<organism evidence="16 17">
    <name type="scientific">Trichinella pseudospiralis</name>
    <name type="common">Parasitic roundworm</name>
    <dbReference type="NCBI Taxonomy" id="6337"/>
    <lineage>
        <taxon>Eukaryota</taxon>
        <taxon>Metazoa</taxon>
        <taxon>Ecdysozoa</taxon>
        <taxon>Nematoda</taxon>
        <taxon>Enoplea</taxon>
        <taxon>Dorylaimia</taxon>
        <taxon>Trichinellida</taxon>
        <taxon>Trichinellidae</taxon>
        <taxon>Trichinella</taxon>
    </lineage>
</organism>
<dbReference type="EMBL" id="JYDU01000019">
    <property type="protein sequence ID" value="KRX98733.1"/>
    <property type="molecule type" value="Genomic_DNA"/>
</dbReference>
<keyword evidence="9" id="KW-0805">Transcription regulation</keyword>
<keyword evidence="6" id="KW-0863">Zinc-finger</keyword>
<evidence type="ECO:0000313" key="16">
    <source>
        <dbReference type="EMBL" id="KRX98733.1"/>
    </source>
</evidence>
<evidence type="ECO:0000256" key="9">
    <source>
        <dbReference type="ARBA" id="ARBA00023015"/>
    </source>
</evidence>
<dbReference type="STRING" id="6337.A0A0V0YEC4"/>